<keyword evidence="12" id="KW-1185">Reference proteome</keyword>
<dbReference type="InterPro" id="IPR036097">
    <property type="entry name" value="HisK_dim/P_sf"/>
</dbReference>
<evidence type="ECO:0000256" key="4">
    <source>
        <dbReference type="ARBA" id="ARBA00022475"/>
    </source>
</evidence>
<evidence type="ECO:0000313" key="11">
    <source>
        <dbReference type="EMBL" id="MFC5770902.1"/>
    </source>
</evidence>
<dbReference type="InterPro" id="IPR003661">
    <property type="entry name" value="HisK_dim/P_dom"/>
</dbReference>
<evidence type="ECO:0000313" key="12">
    <source>
        <dbReference type="Proteomes" id="UP001595974"/>
    </source>
</evidence>
<dbReference type="SMART" id="SM00387">
    <property type="entry name" value="HATPase_c"/>
    <property type="match status" value="1"/>
</dbReference>
<dbReference type="SUPFAM" id="SSF109604">
    <property type="entry name" value="HD-domain/PDEase-like"/>
    <property type="match status" value="1"/>
</dbReference>
<sequence>MPDGCATIVRLLAATSPNWPEVALVAARDPVLCLALLTAGPLAPGELDGEGLNAVLRRRLERLGPDLLRAWMLGVGRMPSAPGGDGGMALLRGECALHLALETRYPRPDEAYLGALWRHLAEQVRTGHPNGAAEDGTLQKADRRQEFTRIVHACGLSEAVCDALELGITLAEQLQDAHPLVRLLHAAQLLADDDWQARTAEVAALTGLTAASIASLRTDVAYIVSGHAAYPLPAHASGGEGALIAAADNPFREAAIAGLLNAAFADLEAGQIADRLAIGSPFFGLAIEPILLAADESGLLRSLLPGPPGSTAALFDELDLRLDDERSCIALSARSGQPSSHAYTGATPRRSTADWHVARWLGQRGFDCLPLPAAGYTATAVLPESAERAAAALRSLSAALLGAAARAIRSSQRRLTDVATREAALQQQFREHVRKIAHEATNPLTVIKNRLDLLGQQHADDSPLQDEMLLLNAELERIDNLLRRAADLPVGAAEIPICRVTDLLLEMRAVYGDPLFAQHGIGFELRAARDVPPAAMPASALKQVLLNLFRNASEALQPGKRLVVSVMGEVILNGRAHVEIRVADNGPGLPPDRLADLFSPRPSTKGGGHQGLGLSVVRDILAQWKASIVCRSQPGSGTSFQILVPLDQSG</sequence>
<dbReference type="Gene3D" id="1.10.287.130">
    <property type="match status" value="1"/>
</dbReference>
<dbReference type="PROSITE" id="PS50109">
    <property type="entry name" value="HIS_KIN"/>
    <property type="match status" value="1"/>
</dbReference>
<name>A0ABW1AUD5_9RHOO</name>
<accession>A0ABW1AUD5</accession>
<feature type="domain" description="Histidine kinase" evidence="10">
    <location>
        <begin position="435"/>
        <end position="648"/>
    </location>
</feature>
<evidence type="ECO:0000259" key="10">
    <source>
        <dbReference type="PROSITE" id="PS50109"/>
    </source>
</evidence>
<comment type="subcellular location">
    <subcellularLocation>
        <location evidence="2">Cell membrane</location>
        <topology evidence="2">Multi-pass membrane protein</topology>
    </subcellularLocation>
</comment>
<dbReference type="SUPFAM" id="SSF47384">
    <property type="entry name" value="Homodimeric domain of signal transducing histidine kinase"/>
    <property type="match status" value="1"/>
</dbReference>
<protein>
    <recommendedName>
        <fullName evidence="3">histidine kinase</fullName>
        <ecNumber evidence="3">2.7.13.3</ecNumber>
    </recommendedName>
</protein>
<dbReference type="Proteomes" id="UP001595974">
    <property type="component" value="Unassembled WGS sequence"/>
</dbReference>
<evidence type="ECO:0000256" key="2">
    <source>
        <dbReference type="ARBA" id="ARBA00004651"/>
    </source>
</evidence>
<evidence type="ECO:0000256" key="6">
    <source>
        <dbReference type="ARBA" id="ARBA00022679"/>
    </source>
</evidence>
<organism evidence="11 12">
    <name type="scientific">Thauera sinica</name>
    <dbReference type="NCBI Taxonomy" id="2665146"/>
    <lineage>
        <taxon>Bacteria</taxon>
        <taxon>Pseudomonadati</taxon>
        <taxon>Pseudomonadota</taxon>
        <taxon>Betaproteobacteria</taxon>
        <taxon>Rhodocyclales</taxon>
        <taxon>Zoogloeaceae</taxon>
        <taxon>Thauera</taxon>
    </lineage>
</organism>
<dbReference type="GO" id="GO:0005524">
    <property type="term" value="F:ATP binding"/>
    <property type="evidence" value="ECO:0007669"/>
    <property type="project" value="UniProtKB-KW"/>
</dbReference>
<evidence type="ECO:0000256" key="8">
    <source>
        <dbReference type="ARBA" id="ARBA00022777"/>
    </source>
</evidence>
<evidence type="ECO:0000256" key="1">
    <source>
        <dbReference type="ARBA" id="ARBA00000085"/>
    </source>
</evidence>
<dbReference type="Gene3D" id="3.30.565.10">
    <property type="entry name" value="Histidine kinase-like ATPase, C-terminal domain"/>
    <property type="match status" value="1"/>
</dbReference>
<reference evidence="12" key="1">
    <citation type="journal article" date="2019" name="Int. J. Syst. Evol. Microbiol.">
        <title>The Global Catalogue of Microorganisms (GCM) 10K type strain sequencing project: providing services to taxonomists for standard genome sequencing and annotation.</title>
        <authorList>
            <consortium name="The Broad Institute Genomics Platform"/>
            <consortium name="The Broad Institute Genome Sequencing Center for Infectious Disease"/>
            <person name="Wu L."/>
            <person name="Ma J."/>
        </authorList>
    </citation>
    <scope>NUCLEOTIDE SEQUENCE [LARGE SCALE GENOMIC DNA]</scope>
    <source>
        <strain evidence="12">SHR3</strain>
    </source>
</reference>
<dbReference type="Pfam" id="PF02518">
    <property type="entry name" value="HATPase_c"/>
    <property type="match status" value="1"/>
</dbReference>
<dbReference type="Gene3D" id="1.10.3210.10">
    <property type="entry name" value="Hypothetical protein af1432"/>
    <property type="match status" value="1"/>
</dbReference>
<comment type="caution">
    <text evidence="11">The sequence shown here is derived from an EMBL/GenBank/DDBJ whole genome shotgun (WGS) entry which is preliminary data.</text>
</comment>
<dbReference type="InterPro" id="IPR004358">
    <property type="entry name" value="Sig_transdc_His_kin-like_C"/>
</dbReference>
<keyword evidence="4" id="KW-1003">Cell membrane</keyword>
<evidence type="ECO:0000256" key="5">
    <source>
        <dbReference type="ARBA" id="ARBA00022553"/>
    </source>
</evidence>
<keyword evidence="7" id="KW-0547">Nucleotide-binding</keyword>
<comment type="catalytic activity">
    <reaction evidence="1">
        <text>ATP + protein L-histidine = ADP + protein N-phospho-L-histidine.</text>
        <dbReference type="EC" id="2.7.13.3"/>
    </reaction>
</comment>
<dbReference type="EMBL" id="JBHSOG010000061">
    <property type="protein sequence ID" value="MFC5770902.1"/>
    <property type="molecule type" value="Genomic_DNA"/>
</dbReference>
<dbReference type="CDD" id="cd00082">
    <property type="entry name" value="HisKA"/>
    <property type="match status" value="1"/>
</dbReference>
<dbReference type="InterPro" id="IPR050980">
    <property type="entry name" value="2C_sensor_his_kinase"/>
</dbReference>
<keyword evidence="5" id="KW-0597">Phosphoprotein</keyword>
<dbReference type="SUPFAM" id="SSF55874">
    <property type="entry name" value="ATPase domain of HSP90 chaperone/DNA topoisomerase II/histidine kinase"/>
    <property type="match status" value="1"/>
</dbReference>
<dbReference type="EC" id="2.7.13.3" evidence="3"/>
<proteinExistence type="predicted"/>
<evidence type="ECO:0000256" key="3">
    <source>
        <dbReference type="ARBA" id="ARBA00012438"/>
    </source>
</evidence>
<dbReference type="InterPro" id="IPR036890">
    <property type="entry name" value="HATPase_C_sf"/>
</dbReference>
<keyword evidence="6" id="KW-0808">Transferase</keyword>
<keyword evidence="8" id="KW-0418">Kinase</keyword>
<evidence type="ECO:0000256" key="9">
    <source>
        <dbReference type="ARBA" id="ARBA00022840"/>
    </source>
</evidence>
<dbReference type="PANTHER" id="PTHR44936:SF10">
    <property type="entry name" value="SENSOR PROTEIN RSTB"/>
    <property type="match status" value="1"/>
</dbReference>
<dbReference type="PRINTS" id="PR00344">
    <property type="entry name" value="BCTRLSENSOR"/>
</dbReference>
<keyword evidence="9 11" id="KW-0067">ATP-binding</keyword>
<dbReference type="PANTHER" id="PTHR44936">
    <property type="entry name" value="SENSOR PROTEIN CREC"/>
    <property type="match status" value="1"/>
</dbReference>
<gene>
    <name evidence="11" type="ORF">ACFPTN_16100</name>
</gene>
<keyword evidence="4" id="KW-0472">Membrane</keyword>
<dbReference type="RefSeq" id="WP_232516498.1">
    <property type="nucleotide sequence ID" value="NZ_JBHSOG010000061.1"/>
</dbReference>
<evidence type="ECO:0000256" key="7">
    <source>
        <dbReference type="ARBA" id="ARBA00022741"/>
    </source>
</evidence>
<dbReference type="InterPro" id="IPR003594">
    <property type="entry name" value="HATPase_dom"/>
</dbReference>
<dbReference type="InterPro" id="IPR005467">
    <property type="entry name" value="His_kinase_dom"/>
</dbReference>